<sequence>MAGNKQAFLFVNKDWQSPSLTKTSAKEQTNINSHVQRGRRHHRNPASSRRKEASKDQTAPSLKQSESSGSSESPPESSSSALAVRTSPRLRFTSIKREESTGQDDESGALRIRTAQQTSDDLVNIASPFNDIDRGHRTTGGLLTPDLSPADIAQFTTSLDPFDNSSIHLDAKTHSLINYYKDVYHPAVWHVETRASSKGEYAFQTTSADVIRSALSSDVDMFALLACMASRLEYVDKVPGYSTDEYLGKALSATRKFIAKRASLGPKSHEEILMVIFHLYAAEGYRNNVAAAKIHMKGAKTIVTAIGGLNKLRDPQMQELLIIGDGLLSAMTLQPCELPSAESDHPPALQNLLDQVAELNWVLMHAKNGNPDASKHAMRWIQMRSMAIRHGLLQFNISDPRLDSFRGSVVLWIVTTTTLLGLKRLALVIAPQIRAKLQAAEQQSLRYSHRDINAWILSLGAMSAMPGSPDTAWFVSRLANLLDARRIVAHAAVRGDGESTLLKMLRDLQTAFFFHEAVHGGYLVALAKNLMREATT</sequence>
<keyword evidence="3" id="KW-1185">Reference proteome</keyword>
<dbReference type="EMBL" id="LFJN01000012">
    <property type="protein sequence ID" value="KPI40574.1"/>
    <property type="molecule type" value="Genomic_DNA"/>
</dbReference>
<feature type="compositionally biased region" description="Polar residues" evidence="1">
    <location>
        <begin position="14"/>
        <end position="35"/>
    </location>
</feature>
<dbReference type="PANTHER" id="PTHR37540:SF10">
    <property type="entry name" value="SIGMA-70 REGION 2 FAMILY PROTEIN"/>
    <property type="match status" value="1"/>
</dbReference>
<dbReference type="STRING" id="1664694.A0A0N1HUG8"/>
<protein>
    <recommendedName>
        <fullName evidence="4">Tachykinin family protein</fullName>
    </recommendedName>
</protein>
<name>A0A0N1HUG8_9EURO</name>
<dbReference type="VEuPathDB" id="FungiDB:AB675_7745"/>
<evidence type="ECO:0000313" key="3">
    <source>
        <dbReference type="Proteomes" id="UP000038010"/>
    </source>
</evidence>
<dbReference type="RefSeq" id="XP_018000537.1">
    <property type="nucleotide sequence ID" value="XM_018148136.1"/>
</dbReference>
<reference evidence="2 3" key="1">
    <citation type="submission" date="2015-06" db="EMBL/GenBank/DDBJ databases">
        <title>Draft genome of the ant-associated black yeast Phialophora attae CBS 131958.</title>
        <authorList>
            <person name="Moreno L.F."/>
            <person name="Stielow B.J."/>
            <person name="de Hoog S."/>
            <person name="Vicente V.A."/>
            <person name="Weiss V.A."/>
            <person name="de Vries M."/>
            <person name="Cruz L.M."/>
            <person name="Souza E.M."/>
        </authorList>
    </citation>
    <scope>NUCLEOTIDE SEQUENCE [LARGE SCALE GENOMIC DNA]</scope>
    <source>
        <strain evidence="2 3">CBS 131958</strain>
    </source>
</reference>
<dbReference type="Proteomes" id="UP000038010">
    <property type="component" value="Unassembled WGS sequence"/>
</dbReference>
<feature type="compositionally biased region" description="Low complexity" evidence="1">
    <location>
        <begin position="65"/>
        <end position="80"/>
    </location>
</feature>
<evidence type="ECO:0008006" key="4">
    <source>
        <dbReference type="Google" id="ProtNLM"/>
    </source>
</evidence>
<dbReference type="AlphaFoldDB" id="A0A0N1HUG8"/>
<feature type="region of interest" description="Disordered" evidence="1">
    <location>
        <begin position="1"/>
        <end position="110"/>
    </location>
</feature>
<gene>
    <name evidence="2" type="ORF">AB675_7745</name>
</gene>
<dbReference type="OrthoDB" id="4154542at2759"/>
<evidence type="ECO:0000256" key="1">
    <source>
        <dbReference type="SAM" id="MobiDB-lite"/>
    </source>
</evidence>
<dbReference type="PANTHER" id="PTHR37540">
    <property type="entry name" value="TRANSCRIPTION FACTOR (ACR-2), PUTATIVE-RELATED-RELATED"/>
    <property type="match status" value="1"/>
</dbReference>
<proteinExistence type="predicted"/>
<comment type="caution">
    <text evidence="2">The sequence shown here is derived from an EMBL/GenBank/DDBJ whole genome shotgun (WGS) entry which is preliminary data.</text>
</comment>
<dbReference type="GeneID" id="28740016"/>
<accession>A0A0N1HUG8</accession>
<organism evidence="2 3">
    <name type="scientific">Cyphellophora attinorum</name>
    <dbReference type="NCBI Taxonomy" id="1664694"/>
    <lineage>
        <taxon>Eukaryota</taxon>
        <taxon>Fungi</taxon>
        <taxon>Dikarya</taxon>
        <taxon>Ascomycota</taxon>
        <taxon>Pezizomycotina</taxon>
        <taxon>Eurotiomycetes</taxon>
        <taxon>Chaetothyriomycetidae</taxon>
        <taxon>Chaetothyriales</taxon>
        <taxon>Cyphellophoraceae</taxon>
        <taxon>Cyphellophora</taxon>
    </lineage>
</organism>
<evidence type="ECO:0000313" key="2">
    <source>
        <dbReference type="EMBL" id="KPI40574.1"/>
    </source>
</evidence>